<dbReference type="Proteomes" id="UP001152561">
    <property type="component" value="Unassembled WGS sequence"/>
</dbReference>
<protein>
    <submittedName>
        <fullName evidence="1">Uncharacterized protein</fullName>
    </submittedName>
</protein>
<keyword evidence="2" id="KW-1185">Reference proteome</keyword>
<name>A0A9Q1MHY2_9SOLA</name>
<organism evidence="1 2">
    <name type="scientific">Anisodus acutangulus</name>
    <dbReference type="NCBI Taxonomy" id="402998"/>
    <lineage>
        <taxon>Eukaryota</taxon>
        <taxon>Viridiplantae</taxon>
        <taxon>Streptophyta</taxon>
        <taxon>Embryophyta</taxon>
        <taxon>Tracheophyta</taxon>
        <taxon>Spermatophyta</taxon>
        <taxon>Magnoliopsida</taxon>
        <taxon>eudicotyledons</taxon>
        <taxon>Gunneridae</taxon>
        <taxon>Pentapetalae</taxon>
        <taxon>asterids</taxon>
        <taxon>lamiids</taxon>
        <taxon>Solanales</taxon>
        <taxon>Solanaceae</taxon>
        <taxon>Solanoideae</taxon>
        <taxon>Hyoscyameae</taxon>
        <taxon>Anisodus</taxon>
    </lineage>
</organism>
<comment type="caution">
    <text evidence="1">The sequence shown here is derived from an EMBL/GenBank/DDBJ whole genome shotgun (WGS) entry which is preliminary data.</text>
</comment>
<reference evidence="2" key="1">
    <citation type="journal article" date="2023" name="Proc. Natl. Acad. Sci. U.S.A.">
        <title>Genomic and structural basis for evolution of tropane alkaloid biosynthesis.</title>
        <authorList>
            <person name="Wanga Y.-J."/>
            <person name="Taina T."/>
            <person name="Yua J.-Y."/>
            <person name="Lia J."/>
            <person name="Xua B."/>
            <person name="Chenc J."/>
            <person name="D'Auriad J.C."/>
            <person name="Huanga J.-P."/>
            <person name="Huanga S.-X."/>
        </authorList>
    </citation>
    <scope>NUCLEOTIDE SEQUENCE [LARGE SCALE GENOMIC DNA]</scope>
    <source>
        <strain evidence="2">cv. KIB-2019</strain>
    </source>
</reference>
<evidence type="ECO:0000313" key="2">
    <source>
        <dbReference type="Proteomes" id="UP001152561"/>
    </source>
</evidence>
<dbReference type="AlphaFoldDB" id="A0A9Q1MHY2"/>
<dbReference type="EMBL" id="JAJAGQ010000006">
    <property type="protein sequence ID" value="KAJ8560543.1"/>
    <property type="molecule type" value="Genomic_DNA"/>
</dbReference>
<proteinExistence type="predicted"/>
<gene>
    <name evidence="1" type="ORF">K7X08_022403</name>
</gene>
<sequence length="293" mass="32558">MGQSSCDDVESSNVDMKKELELFWVHVDSKFAEILQAIVDLTKKVDAEHEKGDAFAYFGGLHMDCADLDVDENQGICGGDENVKDVKSNNGVGGSDSSKEVIGGGVGVGVGVGEENDSQSDFVFISVSESAIAVITQKYYTDKNGENEKVPDMNVNIHDLLDDEFLKHLIVTEQAREYVLPQRGDVEFAYADNESIDDGVAKGSEYVLASPPKDIARPQAEYLIENIEISIVNFDINGLRSRYGILLWYYGRQKQENRECNDSEDPGGGENKHAKRRRRLKTIFFSFCYDLAL</sequence>
<dbReference type="OrthoDB" id="1328470at2759"/>
<evidence type="ECO:0000313" key="1">
    <source>
        <dbReference type="EMBL" id="KAJ8560543.1"/>
    </source>
</evidence>
<accession>A0A9Q1MHY2</accession>